<dbReference type="EMBL" id="AVOT02023454">
    <property type="protein sequence ID" value="MBW0513475.1"/>
    <property type="molecule type" value="Genomic_DNA"/>
</dbReference>
<protein>
    <submittedName>
        <fullName evidence="2">Uncharacterized protein</fullName>
    </submittedName>
</protein>
<dbReference type="Proteomes" id="UP000765509">
    <property type="component" value="Unassembled WGS sequence"/>
</dbReference>
<evidence type="ECO:0000313" key="3">
    <source>
        <dbReference type="Proteomes" id="UP000765509"/>
    </source>
</evidence>
<feature type="region of interest" description="Disordered" evidence="1">
    <location>
        <begin position="148"/>
        <end position="168"/>
    </location>
</feature>
<feature type="region of interest" description="Disordered" evidence="1">
    <location>
        <begin position="206"/>
        <end position="225"/>
    </location>
</feature>
<proteinExistence type="predicted"/>
<evidence type="ECO:0000256" key="1">
    <source>
        <dbReference type="SAM" id="MobiDB-lite"/>
    </source>
</evidence>
<feature type="compositionally biased region" description="Polar residues" evidence="1">
    <location>
        <begin position="208"/>
        <end position="217"/>
    </location>
</feature>
<gene>
    <name evidence="2" type="ORF">O181_053190</name>
</gene>
<name>A0A9Q3HTB3_9BASI</name>
<organism evidence="2 3">
    <name type="scientific">Austropuccinia psidii MF-1</name>
    <dbReference type="NCBI Taxonomy" id="1389203"/>
    <lineage>
        <taxon>Eukaryota</taxon>
        <taxon>Fungi</taxon>
        <taxon>Dikarya</taxon>
        <taxon>Basidiomycota</taxon>
        <taxon>Pucciniomycotina</taxon>
        <taxon>Pucciniomycetes</taxon>
        <taxon>Pucciniales</taxon>
        <taxon>Sphaerophragmiaceae</taxon>
        <taxon>Austropuccinia</taxon>
    </lineage>
</organism>
<comment type="caution">
    <text evidence="2">The sequence shown here is derived from an EMBL/GenBank/DDBJ whole genome shotgun (WGS) entry which is preliminary data.</text>
</comment>
<feature type="compositionally biased region" description="Low complexity" evidence="1">
    <location>
        <begin position="149"/>
        <end position="167"/>
    </location>
</feature>
<reference evidence="2" key="1">
    <citation type="submission" date="2021-03" db="EMBL/GenBank/DDBJ databases">
        <title>Draft genome sequence of rust myrtle Austropuccinia psidii MF-1, a brazilian biotype.</title>
        <authorList>
            <person name="Quecine M.C."/>
            <person name="Pachon D.M.R."/>
            <person name="Bonatelli M.L."/>
            <person name="Correr F.H."/>
            <person name="Franceschini L.M."/>
            <person name="Leite T.F."/>
            <person name="Margarido G.R.A."/>
            <person name="Almeida C.A."/>
            <person name="Ferrarezi J.A."/>
            <person name="Labate C.A."/>
        </authorList>
    </citation>
    <scope>NUCLEOTIDE SEQUENCE</scope>
    <source>
        <strain evidence="2">MF-1</strain>
    </source>
</reference>
<accession>A0A9Q3HTB3</accession>
<dbReference type="AlphaFoldDB" id="A0A9Q3HTB3"/>
<sequence>MKISLESNIIQKNRKSHFTLVVRHILSSSSNNIVQLNNPNPNFNSTNNQISSNNNLFGPNPNSIINPSNNINFRTPTPTTLNQNQSQQTIHPNSSLNQNWLSQHTISTVLPLLTGSPNLTPTTRINNPHNPNHLNHPTIQAQSNLTLLSSNPDVPTSNPPTTSSSNPILNLQKSIVSTDLQQSSLSQDLNSTHDSISDLMAQPETRHINGSNPTGSNIEKIDSITPTLSPSPSLITYLGQPQNPSISQMSSRAVTPSNSIGQTFNSISNTTGSPLKGEINYLLIYIFWTITNLLIT</sequence>
<evidence type="ECO:0000313" key="2">
    <source>
        <dbReference type="EMBL" id="MBW0513475.1"/>
    </source>
</evidence>
<keyword evidence="3" id="KW-1185">Reference proteome</keyword>